<dbReference type="EMBL" id="CP020083">
    <property type="protein sequence ID" value="ASR51491.1"/>
    <property type="molecule type" value="Genomic_DNA"/>
</dbReference>
<proteinExistence type="predicted"/>
<accession>A0ABM6M6E1</accession>
<dbReference type="RefSeq" id="WP_083231559.1">
    <property type="nucleotide sequence ID" value="NZ_CP020083.1"/>
</dbReference>
<sequence>MIRVRIPLMAGVLASALASCAPGASNTKLAGPPAAAPQSGAARLADALASADAAVQAGNDTALARPLAMIRGMGARPLDDATAATTAQWEARLPDQAPPLRGRALGPGYRHGMLGAGGDVRIEQTFLSGQKASIALSSPDAVELRLQVVDGTSQSVCQHTASRPICEWVPVFTQRHLIHVINPAKRKARFYLVVE</sequence>
<dbReference type="Proteomes" id="UP000258016">
    <property type="component" value="Chromosome"/>
</dbReference>
<dbReference type="PROSITE" id="PS51257">
    <property type="entry name" value="PROKAR_LIPOPROTEIN"/>
    <property type="match status" value="1"/>
</dbReference>
<evidence type="ECO:0000313" key="2">
    <source>
        <dbReference type="Proteomes" id="UP000258016"/>
    </source>
</evidence>
<reference evidence="1 2" key="1">
    <citation type="submission" date="2017-03" db="EMBL/GenBank/DDBJ databases">
        <title>Complete genome sequence of Blastomonas fulva degrading microcsystin LR.</title>
        <authorList>
            <person name="Lee H.-g."/>
            <person name="Jin L."/>
            <person name="oh H.-M."/>
        </authorList>
    </citation>
    <scope>NUCLEOTIDE SEQUENCE [LARGE SCALE GENOMIC DNA]</scope>
    <source>
        <strain evidence="1 2">T2</strain>
    </source>
</reference>
<keyword evidence="2" id="KW-1185">Reference proteome</keyword>
<dbReference type="GeneID" id="303485596"/>
<evidence type="ECO:0000313" key="1">
    <source>
        <dbReference type="EMBL" id="ASR51491.1"/>
    </source>
</evidence>
<name>A0ABM6M6E1_9SPHN</name>
<protein>
    <recommendedName>
        <fullName evidence="3">Lipoprotein</fullName>
    </recommendedName>
</protein>
<organism evidence="1 2">
    <name type="scientific">Blastomonas fulva</name>
    <dbReference type="NCBI Taxonomy" id="1550728"/>
    <lineage>
        <taxon>Bacteria</taxon>
        <taxon>Pseudomonadati</taxon>
        <taxon>Pseudomonadota</taxon>
        <taxon>Alphaproteobacteria</taxon>
        <taxon>Sphingomonadales</taxon>
        <taxon>Sphingomonadaceae</taxon>
        <taxon>Blastomonas</taxon>
    </lineage>
</organism>
<gene>
    <name evidence="1" type="ORF">B5J99_08445</name>
</gene>
<evidence type="ECO:0008006" key="3">
    <source>
        <dbReference type="Google" id="ProtNLM"/>
    </source>
</evidence>